<feature type="signal peptide" evidence="1">
    <location>
        <begin position="1"/>
        <end position="24"/>
    </location>
</feature>
<evidence type="ECO:0000313" key="4">
    <source>
        <dbReference type="Proteomes" id="UP000661077"/>
    </source>
</evidence>
<dbReference type="EMBL" id="JAEVLS010000004">
    <property type="protein sequence ID" value="MBM0106853.1"/>
    <property type="molecule type" value="Genomic_DNA"/>
</dbReference>
<dbReference type="Pfam" id="PF03797">
    <property type="entry name" value="Autotransporter"/>
    <property type="match status" value="1"/>
</dbReference>
<protein>
    <submittedName>
        <fullName evidence="3">Autotransporter outer membrane beta-barrel domain-containing protein</fullName>
    </submittedName>
</protein>
<proteinExistence type="predicted"/>
<feature type="domain" description="Autotransporter" evidence="2">
    <location>
        <begin position="169"/>
        <end position="478"/>
    </location>
</feature>
<dbReference type="Proteomes" id="UP000661077">
    <property type="component" value="Unassembled WGS sequence"/>
</dbReference>
<dbReference type="NCBIfam" id="TIGR01414">
    <property type="entry name" value="autotrans_barl"/>
    <property type="match status" value="1"/>
</dbReference>
<organism evidence="3 4">
    <name type="scientific">Steroidobacter gossypii</name>
    <dbReference type="NCBI Taxonomy" id="2805490"/>
    <lineage>
        <taxon>Bacteria</taxon>
        <taxon>Pseudomonadati</taxon>
        <taxon>Pseudomonadota</taxon>
        <taxon>Gammaproteobacteria</taxon>
        <taxon>Steroidobacterales</taxon>
        <taxon>Steroidobacteraceae</taxon>
        <taxon>Steroidobacter</taxon>
    </lineage>
</organism>
<keyword evidence="1" id="KW-0732">Signal</keyword>
<feature type="chain" id="PRO_5045716532" evidence="1">
    <location>
        <begin position="25"/>
        <end position="478"/>
    </location>
</feature>
<accession>A0ABS1X0T8</accession>
<evidence type="ECO:0000256" key="1">
    <source>
        <dbReference type="SAM" id="SignalP"/>
    </source>
</evidence>
<dbReference type="SUPFAM" id="SSF103515">
    <property type="entry name" value="Autotransporter"/>
    <property type="match status" value="1"/>
</dbReference>
<dbReference type="InterPro" id="IPR006315">
    <property type="entry name" value="OM_autotransptr_brl_dom"/>
</dbReference>
<dbReference type="Gene3D" id="2.40.128.130">
    <property type="entry name" value="Autotransporter beta-domain"/>
    <property type="match status" value="1"/>
</dbReference>
<dbReference type="InterPro" id="IPR036709">
    <property type="entry name" value="Autotransporte_beta_dom_sf"/>
</dbReference>
<dbReference type="PROSITE" id="PS51208">
    <property type="entry name" value="AUTOTRANSPORTER"/>
    <property type="match status" value="1"/>
</dbReference>
<comment type="caution">
    <text evidence="3">The sequence shown here is derived from an EMBL/GenBank/DDBJ whole genome shotgun (WGS) entry which is preliminary data.</text>
</comment>
<name>A0ABS1X0T8_9GAMM</name>
<evidence type="ECO:0000259" key="2">
    <source>
        <dbReference type="PROSITE" id="PS51208"/>
    </source>
</evidence>
<keyword evidence="4" id="KW-1185">Reference proteome</keyword>
<dbReference type="InterPro" id="IPR005546">
    <property type="entry name" value="Autotransporte_beta"/>
</dbReference>
<evidence type="ECO:0000313" key="3">
    <source>
        <dbReference type="EMBL" id="MBM0106853.1"/>
    </source>
</evidence>
<sequence length="478" mass="50191">MTPTLSKRLMMACVLAGAAGAAHAQTANQNGPLTAFVNDASSSASSLQRQAGYAVQGMCGALGAEGGLRLTGAKHDLFLRCNEMVETARVFQQIPAGTGRTLGYSDRAQLLAAVQQVSGEELAAQGSMSTQVSAGQFSNIGGRLTALRMGSNRQRLGGGASADEDASMANQDRLGWFLESSYGFGDHDQTAAEDAFDYDSMSFTTGTDYNFGSGVVGIAVGYDRYQADFDNAMFVSGGDVEVDGISGSLFAGFFGAGLTLSGIATYGSLESDITRHVIYDSANAACTGCGARRRLTGSPDGDYVALGLTVGYEFNVAGWDITPSVSASYRDVDMDGFAENDISGGGLALRYDDQSIESKRSIVGIAFSRPISRTFGVLVPSLRAEWHHEFDDDVRAVRAKYVLEDSLLVNASGAQDFGCAISCFTMLTDQADADYAVASVGVSATLPRRVQFYLFYEALLGAANLNGNSIAGGVRGQF</sequence>
<reference evidence="3 4" key="1">
    <citation type="journal article" date="2021" name="Int. J. Syst. Evol. Microbiol.">
        <title>Steroidobacter gossypii sp. nov., isolated from soil of cotton cropping field.</title>
        <authorList>
            <person name="Huang R."/>
            <person name="Yang S."/>
            <person name="Zhen C."/>
            <person name="Liu W."/>
        </authorList>
    </citation>
    <scope>NUCLEOTIDE SEQUENCE [LARGE SCALE GENOMIC DNA]</scope>
    <source>
        <strain evidence="3 4">S1-65</strain>
    </source>
</reference>
<dbReference type="RefSeq" id="WP_203168968.1">
    <property type="nucleotide sequence ID" value="NZ_JAEVLS010000004.1"/>
</dbReference>
<gene>
    <name evidence="3" type="ORF">JM946_19130</name>
</gene>
<dbReference type="SMART" id="SM00869">
    <property type="entry name" value="Autotransporter"/>
    <property type="match status" value="1"/>
</dbReference>